<dbReference type="AlphaFoldDB" id="A0A291M3X7"/>
<gene>
    <name evidence="3" type="ORF">CBW24_15815</name>
</gene>
<accession>A0A291M3X7</accession>
<protein>
    <recommendedName>
        <fullName evidence="2">FAD dependent oxidoreductase domain-containing protein</fullName>
    </recommendedName>
</protein>
<keyword evidence="1" id="KW-0560">Oxidoreductase</keyword>
<dbReference type="GO" id="GO:0005737">
    <property type="term" value="C:cytoplasm"/>
    <property type="evidence" value="ECO:0007669"/>
    <property type="project" value="TreeGrafter"/>
</dbReference>
<dbReference type="OrthoDB" id="9805337at2"/>
<dbReference type="PANTHER" id="PTHR13847">
    <property type="entry name" value="SARCOSINE DEHYDROGENASE-RELATED"/>
    <property type="match status" value="1"/>
</dbReference>
<dbReference type="GO" id="GO:0016491">
    <property type="term" value="F:oxidoreductase activity"/>
    <property type="evidence" value="ECO:0007669"/>
    <property type="project" value="UniProtKB-KW"/>
</dbReference>
<organism evidence="3 4">
    <name type="scientific">Pacificitalea manganoxidans</name>
    <dbReference type="NCBI Taxonomy" id="1411902"/>
    <lineage>
        <taxon>Bacteria</taxon>
        <taxon>Pseudomonadati</taxon>
        <taxon>Pseudomonadota</taxon>
        <taxon>Alphaproteobacteria</taxon>
        <taxon>Rhodobacterales</taxon>
        <taxon>Paracoccaceae</taxon>
        <taxon>Pacificitalea</taxon>
    </lineage>
</organism>
<dbReference type="RefSeq" id="WP_097374356.1">
    <property type="nucleotide sequence ID" value="NZ_CP021405.1"/>
</dbReference>
<evidence type="ECO:0000256" key="1">
    <source>
        <dbReference type="ARBA" id="ARBA00023002"/>
    </source>
</evidence>
<dbReference type="Gene3D" id="3.30.9.10">
    <property type="entry name" value="D-Amino Acid Oxidase, subunit A, domain 2"/>
    <property type="match status" value="1"/>
</dbReference>
<dbReference type="InterPro" id="IPR036188">
    <property type="entry name" value="FAD/NAD-bd_sf"/>
</dbReference>
<geneLocation type="plasmid" evidence="4">
    <name>pdy25-a</name>
</geneLocation>
<keyword evidence="3" id="KW-0614">Plasmid</keyword>
<dbReference type="Pfam" id="PF01266">
    <property type="entry name" value="DAO"/>
    <property type="match status" value="1"/>
</dbReference>
<evidence type="ECO:0000313" key="4">
    <source>
        <dbReference type="Proteomes" id="UP000219050"/>
    </source>
</evidence>
<dbReference type="KEGG" id="cmag:CBW24_15815"/>
<feature type="domain" description="FAD dependent oxidoreductase" evidence="2">
    <location>
        <begin position="4"/>
        <end position="388"/>
    </location>
</feature>
<keyword evidence="4" id="KW-1185">Reference proteome</keyword>
<evidence type="ECO:0000313" key="3">
    <source>
        <dbReference type="EMBL" id="ATI43614.1"/>
    </source>
</evidence>
<sequence>MEMIVLGAGMVGTGTALALQARGHEVTLIDRAAPGQETSFGNAGLIQSEAAEPYAMPRHPRALRDIALGRSNDVHYASRHLPGQAGALWGYFRNSAPKRHAQISALYHQLTRRATRDHAPLVEAAGAQALIREIGYHIGFRDPRALALAARDAARVTQDYGLDHAVYDGEDMARREPLSRRLAGAIHWPQTWVCSDPGALVAAYATAFQARGGQVLRGNAETLTRAPNGWTVRTEAGTVSAPHVVLALGPWTPSLLRGFGWRVAMIGKRGYHCHYPDAPVLRRPLLDTGCGAMLVPMQGGLRLTTGAGLTAQAEHDPRQLRRAEHSVGELMPLGARGPAGVWAGLRPCLPDMFPATGPVPGHAGLWVNFGHGHHGFTLGPTTGVVLAAQIDGDTPPVEAPVIAALALDRGGIARRS</sequence>
<name>A0A291M3X7_9RHOB</name>
<dbReference type="Proteomes" id="UP000219050">
    <property type="component" value="Plasmid pDY25-A"/>
</dbReference>
<dbReference type="EMBL" id="CP021405">
    <property type="protein sequence ID" value="ATI43614.1"/>
    <property type="molecule type" value="Genomic_DNA"/>
</dbReference>
<dbReference type="InterPro" id="IPR006076">
    <property type="entry name" value="FAD-dep_OxRdtase"/>
</dbReference>
<evidence type="ECO:0000259" key="2">
    <source>
        <dbReference type="Pfam" id="PF01266"/>
    </source>
</evidence>
<dbReference type="Gene3D" id="3.50.50.60">
    <property type="entry name" value="FAD/NAD(P)-binding domain"/>
    <property type="match status" value="2"/>
</dbReference>
<proteinExistence type="predicted"/>
<reference evidence="3 4" key="1">
    <citation type="submission" date="2017-05" db="EMBL/GenBank/DDBJ databases">
        <title>Comparative genomic and metabolic analysis of manganese-oxidizing mechanisms in Celeribater manganoxidans DY25T: its adaption to the environment of polymetallic nodule.</title>
        <authorList>
            <person name="Wang X."/>
        </authorList>
    </citation>
    <scope>NUCLEOTIDE SEQUENCE [LARGE SCALE GENOMIC DNA]</scope>
    <source>
        <strain evidence="3 4">DY25</strain>
        <plasmid evidence="4">pdy25-a</plasmid>
    </source>
</reference>
<dbReference type="PANTHER" id="PTHR13847:SF289">
    <property type="entry name" value="GLYCINE OXIDASE"/>
    <property type="match status" value="1"/>
</dbReference>
<dbReference type="SUPFAM" id="SSF51905">
    <property type="entry name" value="FAD/NAD(P)-binding domain"/>
    <property type="match status" value="1"/>
</dbReference>